<evidence type="ECO:0000313" key="7">
    <source>
        <dbReference type="Proteomes" id="UP000199622"/>
    </source>
</evidence>
<name>A0A1H4UZC5_9PSEU</name>
<keyword evidence="2" id="KW-0288">FMN</keyword>
<proteinExistence type="predicted"/>
<keyword evidence="1" id="KW-0285">Flavoprotein</keyword>
<dbReference type="PANTHER" id="PTHR42847">
    <property type="entry name" value="ALKANESULFONATE MONOOXYGENASE"/>
    <property type="match status" value="1"/>
</dbReference>
<dbReference type="PANTHER" id="PTHR42847:SF4">
    <property type="entry name" value="ALKANESULFONATE MONOOXYGENASE-RELATED"/>
    <property type="match status" value="1"/>
</dbReference>
<dbReference type="InterPro" id="IPR036661">
    <property type="entry name" value="Luciferase-like_sf"/>
</dbReference>
<dbReference type="RefSeq" id="WP_091311248.1">
    <property type="nucleotide sequence ID" value="NZ_FNSO01000004.1"/>
</dbReference>
<evidence type="ECO:0000313" key="6">
    <source>
        <dbReference type="EMBL" id="SEC74076.1"/>
    </source>
</evidence>
<dbReference type="Pfam" id="PF00296">
    <property type="entry name" value="Bac_luciferase"/>
    <property type="match status" value="1"/>
</dbReference>
<dbReference type="CDD" id="cd01094">
    <property type="entry name" value="Alkanesulfonate_monoxygenase"/>
    <property type="match status" value="1"/>
</dbReference>
<evidence type="ECO:0000256" key="4">
    <source>
        <dbReference type="ARBA" id="ARBA00023033"/>
    </source>
</evidence>
<dbReference type="InterPro" id="IPR050172">
    <property type="entry name" value="SsuD_RutA_monooxygenase"/>
</dbReference>
<dbReference type="GO" id="GO:0008726">
    <property type="term" value="F:alkanesulfonate monooxygenase activity"/>
    <property type="evidence" value="ECO:0007669"/>
    <property type="project" value="TreeGrafter"/>
</dbReference>
<dbReference type="GO" id="GO:0046306">
    <property type="term" value="P:alkanesulfonate catabolic process"/>
    <property type="evidence" value="ECO:0007669"/>
    <property type="project" value="TreeGrafter"/>
</dbReference>
<dbReference type="EMBL" id="FNSO01000004">
    <property type="protein sequence ID" value="SEC74076.1"/>
    <property type="molecule type" value="Genomic_DNA"/>
</dbReference>
<accession>A0A1H4UZC5</accession>
<evidence type="ECO:0000256" key="3">
    <source>
        <dbReference type="ARBA" id="ARBA00023002"/>
    </source>
</evidence>
<dbReference type="Proteomes" id="UP000199622">
    <property type="component" value="Unassembled WGS sequence"/>
</dbReference>
<sequence length="383" mass="41444">MSIRLHWFLPTSGDGRTIVERFHANRSAGPAAQRDPDLDYLAQVARAAERQGFEGVLTPTGTWCEDAWLTTAALIRETTRLKFLVAFRPGVISPTLAAQMAGTFQRLSGGRVLLNIVTGGDAVEQRRFGDWHDHDARYARTDEFLTIVRGVWSGEPFSFEGEHLRVEGATTLAAPDPVPPIYFGGSSPAALPVAARHADVYLTWGEPPAQVAEKVGKVRELAGDRPIRFGVRLHTISRDTSAEAWAEAQKLLDALSPEQVAKAQAQLAASESVGQQRMVALHGGRTDGGVRGLEIHPNLWAGVGLVRGGAGTALVGSHEEVADLIEEYHSVGVSEFVLSGYPHLEEAYWFGDGVRPELARRGLLADVPALPRPSHPERNVAAL</sequence>
<evidence type="ECO:0000256" key="1">
    <source>
        <dbReference type="ARBA" id="ARBA00022630"/>
    </source>
</evidence>
<evidence type="ECO:0000256" key="2">
    <source>
        <dbReference type="ARBA" id="ARBA00022643"/>
    </source>
</evidence>
<keyword evidence="7" id="KW-1185">Reference proteome</keyword>
<dbReference type="InterPro" id="IPR011251">
    <property type="entry name" value="Luciferase-like_dom"/>
</dbReference>
<gene>
    <name evidence="6" type="ORF">SAMN04489727_4902</name>
</gene>
<feature type="domain" description="Luciferase-like" evidence="5">
    <location>
        <begin position="25"/>
        <end position="334"/>
    </location>
</feature>
<dbReference type="STRING" id="208445.SAMN04489727_4902"/>
<keyword evidence="4 6" id="KW-0503">Monooxygenase</keyword>
<organism evidence="6 7">
    <name type="scientific">Amycolatopsis tolypomycina</name>
    <dbReference type="NCBI Taxonomy" id="208445"/>
    <lineage>
        <taxon>Bacteria</taxon>
        <taxon>Bacillati</taxon>
        <taxon>Actinomycetota</taxon>
        <taxon>Actinomycetes</taxon>
        <taxon>Pseudonocardiales</taxon>
        <taxon>Pseudonocardiaceae</taxon>
        <taxon>Amycolatopsis</taxon>
    </lineage>
</organism>
<protein>
    <submittedName>
        <fullName evidence="6">Alkanesulfonate monooxygenase</fullName>
    </submittedName>
</protein>
<keyword evidence="3" id="KW-0560">Oxidoreductase</keyword>
<dbReference type="OrthoDB" id="9814695at2"/>
<dbReference type="SUPFAM" id="SSF51679">
    <property type="entry name" value="Bacterial luciferase-like"/>
    <property type="match status" value="1"/>
</dbReference>
<evidence type="ECO:0000259" key="5">
    <source>
        <dbReference type="Pfam" id="PF00296"/>
    </source>
</evidence>
<dbReference type="Gene3D" id="3.20.20.30">
    <property type="entry name" value="Luciferase-like domain"/>
    <property type="match status" value="1"/>
</dbReference>
<dbReference type="AlphaFoldDB" id="A0A1H4UZC5"/>
<reference evidence="7" key="1">
    <citation type="submission" date="2016-10" db="EMBL/GenBank/DDBJ databases">
        <authorList>
            <person name="Varghese N."/>
            <person name="Submissions S."/>
        </authorList>
    </citation>
    <scope>NUCLEOTIDE SEQUENCE [LARGE SCALE GENOMIC DNA]</scope>
    <source>
        <strain evidence="7">DSM 44544</strain>
    </source>
</reference>